<sequence length="80" mass="9408">MQLIISYVLLVEYALKLRHEIEETYLRFIIESVVVDPRAETITRRGQKLICDYGKKSSNIEEVMVCFNYAPGNHSRKTRM</sequence>
<proteinExistence type="predicted"/>
<gene>
    <name evidence="1" type="ORF">QVD17_38225</name>
</gene>
<name>A0AAD8JXJ1_TARER</name>
<evidence type="ECO:0000313" key="1">
    <source>
        <dbReference type="EMBL" id="KAK1411668.1"/>
    </source>
</evidence>
<accession>A0AAD8JXJ1</accession>
<reference evidence="1" key="1">
    <citation type="journal article" date="2023" name="bioRxiv">
        <title>Improved chromosome-level genome assembly for marigold (Tagetes erecta).</title>
        <authorList>
            <person name="Jiang F."/>
            <person name="Yuan L."/>
            <person name="Wang S."/>
            <person name="Wang H."/>
            <person name="Xu D."/>
            <person name="Wang A."/>
            <person name="Fan W."/>
        </authorList>
    </citation>
    <scope>NUCLEOTIDE SEQUENCE</scope>
    <source>
        <strain evidence="1">WSJ</strain>
        <tissue evidence="1">Leaf</tissue>
    </source>
</reference>
<keyword evidence="2" id="KW-1185">Reference proteome</keyword>
<comment type="caution">
    <text evidence="1">The sequence shown here is derived from an EMBL/GenBank/DDBJ whole genome shotgun (WGS) entry which is preliminary data.</text>
</comment>
<protein>
    <submittedName>
        <fullName evidence="1">Uncharacterized protein</fullName>
    </submittedName>
</protein>
<dbReference type="EMBL" id="JAUHHV010000010">
    <property type="protein sequence ID" value="KAK1411668.1"/>
    <property type="molecule type" value="Genomic_DNA"/>
</dbReference>
<evidence type="ECO:0000313" key="2">
    <source>
        <dbReference type="Proteomes" id="UP001229421"/>
    </source>
</evidence>
<organism evidence="1 2">
    <name type="scientific">Tagetes erecta</name>
    <name type="common">African marigold</name>
    <dbReference type="NCBI Taxonomy" id="13708"/>
    <lineage>
        <taxon>Eukaryota</taxon>
        <taxon>Viridiplantae</taxon>
        <taxon>Streptophyta</taxon>
        <taxon>Embryophyta</taxon>
        <taxon>Tracheophyta</taxon>
        <taxon>Spermatophyta</taxon>
        <taxon>Magnoliopsida</taxon>
        <taxon>eudicotyledons</taxon>
        <taxon>Gunneridae</taxon>
        <taxon>Pentapetalae</taxon>
        <taxon>asterids</taxon>
        <taxon>campanulids</taxon>
        <taxon>Asterales</taxon>
        <taxon>Asteraceae</taxon>
        <taxon>Asteroideae</taxon>
        <taxon>Heliantheae alliance</taxon>
        <taxon>Tageteae</taxon>
        <taxon>Tagetes</taxon>
    </lineage>
</organism>
<dbReference type="AlphaFoldDB" id="A0AAD8JXJ1"/>
<dbReference type="Proteomes" id="UP001229421">
    <property type="component" value="Unassembled WGS sequence"/>
</dbReference>